<feature type="region of interest" description="Disordered" evidence="1">
    <location>
        <begin position="788"/>
        <end position="872"/>
    </location>
</feature>
<proteinExistence type="predicted"/>
<feature type="region of interest" description="Disordered" evidence="1">
    <location>
        <begin position="203"/>
        <end position="308"/>
    </location>
</feature>
<dbReference type="PANTHER" id="PTHR28535">
    <property type="entry name" value="ZINC FINGER GRF-TYPE CONTAINING 1"/>
    <property type="match status" value="1"/>
</dbReference>
<feature type="region of interest" description="Disordered" evidence="1">
    <location>
        <begin position="338"/>
        <end position="431"/>
    </location>
</feature>
<dbReference type="GO" id="GO:0005634">
    <property type="term" value="C:nucleus"/>
    <property type="evidence" value="ECO:0007669"/>
    <property type="project" value="TreeGrafter"/>
</dbReference>
<gene>
    <name evidence="3" type="ORF">SAMD00023353_4400350</name>
</gene>
<feature type="compositionally biased region" description="Polar residues" evidence="1">
    <location>
        <begin position="298"/>
        <end position="308"/>
    </location>
</feature>
<dbReference type="InterPro" id="IPR052800">
    <property type="entry name" value="DNA_Repair_Helicase_ZGRF1"/>
</dbReference>
<name>A0A1W2TNI2_ROSNE</name>
<feature type="region of interest" description="Disordered" evidence="1">
    <location>
        <begin position="495"/>
        <end position="524"/>
    </location>
</feature>
<evidence type="ECO:0000313" key="4">
    <source>
        <dbReference type="Proteomes" id="UP000054516"/>
    </source>
</evidence>
<keyword evidence="4" id="KW-1185">Reference proteome</keyword>
<dbReference type="PROSITE" id="PS51257">
    <property type="entry name" value="PROKAR_LIPOPROTEIN"/>
    <property type="match status" value="1"/>
</dbReference>
<feature type="region of interest" description="Disordered" evidence="1">
    <location>
        <begin position="644"/>
        <end position="664"/>
    </location>
</feature>
<dbReference type="STRING" id="77044.A0A1W2TNI2"/>
<reference evidence="3" key="1">
    <citation type="submission" date="2016-03" db="EMBL/GenBank/DDBJ databases">
        <title>Draft genome sequence of Rosellinia necatrix.</title>
        <authorList>
            <person name="Kanematsu S."/>
        </authorList>
    </citation>
    <scope>NUCLEOTIDE SEQUENCE [LARGE SCALE GENOMIC DNA]</scope>
    <source>
        <strain evidence="3">W97</strain>
    </source>
</reference>
<protein>
    <recommendedName>
        <fullName evidence="2">5'-3' DNA helicase ZGRF1-like N-terminal domain-containing protein</fullName>
    </recommendedName>
</protein>
<evidence type="ECO:0000313" key="3">
    <source>
        <dbReference type="EMBL" id="GAP89929.2"/>
    </source>
</evidence>
<accession>A0A1W2TNI2</accession>
<dbReference type="EMBL" id="DF977489">
    <property type="protein sequence ID" value="GAP89929.2"/>
    <property type="molecule type" value="Genomic_DNA"/>
</dbReference>
<sequence>MSMKKYLHIGFIVVSCSGADPWRMPANTSNASCTTCHQTTIPGILVFSTAPRSGTIIGTAIRTMQSSASAANSPPSATTATVHEHTCLFTHDLRRKQKRWQDGRLKYHTFNRRVMVYDERGNFIGDAHWREDYDLADGDDLELERGGVIIQVGECVGSRDQDLSDLIDKRAQERAQRQAAAAARRPPTTPAATLHAHLHEVIGTPSGHHGRAVVPKESPYEERQQRQALPRGADAHPAKRQKRDNAPPGKAGYAQNLFGATLTLSGLPLSQGPPRHRASTSYHPREEITSSPSSDSSNHNGHQNSLINGVQTLPTSHYIPSCSSGEVLLETSNAQLSKKTFPSPHGALRRESPPCIHLGRLDKLKQTPVSGMKQLQVGASKDKGATSRCSVLKSRSTNQNTTKSRGINPTLEQANPDGDQPDQSPTIEDPKVIQDKNKIGPVNSFKGHGHKDLNIIDATNNRTMAIQSWPAHDEPRTELKIRPRKKRGLLMISEQHKMPSSSSKSKLIETGLGSPTLSSPKAQSIDDYIGNESQHNTTALTQGTRIHTLQVVGPDPNSGDKVDVRGDSKSSSLRDAQPCVEGDEINEIQPHDQPKPNSCKTETRGIIKQSDLHMTEADVIETRKRLRPRKQLLADDHIYLSGDEEDHERGASARKICPTDDEVPPPRLARLGRKSIKSREVIGFVFDDDPDPTISVKRNGYALEESALEFQPCQGGGNRHHNMKSRSKDHSVATKTRLDSKAQFRKEGCLLVMEESTVPERLNNGGALLMQIEESTSAVTATTTKQLVPPISNPASRGRKAAKPSDAAGQMPICPLLTESAGNSSRHKNSEKANTYGNSDNESTSLLPGFSRANGGPWSREAHDLFDFKRPS</sequence>
<feature type="compositionally biased region" description="Polar residues" evidence="1">
    <location>
        <begin position="832"/>
        <end position="846"/>
    </location>
</feature>
<dbReference type="AlphaFoldDB" id="A0A1W2TNI2"/>
<dbReference type="GO" id="GO:0006302">
    <property type="term" value="P:double-strand break repair"/>
    <property type="evidence" value="ECO:0007669"/>
    <property type="project" value="TreeGrafter"/>
</dbReference>
<evidence type="ECO:0000256" key="1">
    <source>
        <dbReference type="SAM" id="MobiDB-lite"/>
    </source>
</evidence>
<feature type="compositionally biased region" description="Polar residues" evidence="1">
    <location>
        <begin position="387"/>
        <end position="413"/>
    </location>
</feature>
<feature type="region of interest" description="Disordered" evidence="1">
    <location>
        <begin position="550"/>
        <end position="577"/>
    </location>
</feature>
<dbReference type="InterPro" id="IPR018838">
    <property type="entry name" value="ZGRF1-like_N"/>
</dbReference>
<dbReference type="PANTHER" id="PTHR28535:SF1">
    <property type="entry name" value="PROTEIN ZGRF1"/>
    <property type="match status" value="1"/>
</dbReference>
<feature type="domain" description="5'-3' DNA helicase ZGRF1-like N-terminal" evidence="2">
    <location>
        <begin position="82"/>
        <end position="163"/>
    </location>
</feature>
<feature type="compositionally biased region" description="Basic and acidic residues" evidence="1">
    <location>
        <begin position="558"/>
        <end position="568"/>
    </location>
</feature>
<evidence type="ECO:0000259" key="2">
    <source>
        <dbReference type="Pfam" id="PF10382"/>
    </source>
</evidence>
<dbReference type="OrthoDB" id="6513042at2759"/>
<feature type="compositionally biased region" description="Basic and acidic residues" evidence="1">
    <location>
        <begin position="726"/>
        <end position="736"/>
    </location>
</feature>
<feature type="region of interest" description="Disordered" evidence="1">
    <location>
        <begin position="582"/>
        <end position="601"/>
    </location>
</feature>
<dbReference type="GO" id="GO:0035861">
    <property type="term" value="C:site of double-strand break"/>
    <property type="evidence" value="ECO:0007669"/>
    <property type="project" value="TreeGrafter"/>
</dbReference>
<feature type="region of interest" description="Disordered" evidence="1">
    <location>
        <begin position="713"/>
        <end position="736"/>
    </location>
</feature>
<feature type="compositionally biased region" description="Polar residues" evidence="1">
    <location>
        <begin position="513"/>
        <end position="522"/>
    </location>
</feature>
<dbReference type="Proteomes" id="UP000054516">
    <property type="component" value="Unassembled WGS sequence"/>
</dbReference>
<dbReference type="Pfam" id="PF10382">
    <property type="entry name" value="ZGRF1-like_N"/>
    <property type="match status" value="1"/>
</dbReference>
<organism evidence="3">
    <name type="scientific">Rosellinia necatrix</name>
    <name type="common">White root-rot fungus</name>
    <dbReference type="NCBI Taxonomy" id="77044"/>
    <lineage>
        <taxon>Eukaryota</taxon>
        <taxon>Fungi</taxon>
        <taxon>Dikarya</taxon>
        <taxon>Ascomycota</taxon>
        <taxon>Pezizomycotina</taxon>
        <taxon>Sordariomycetes</taxon>
        <taxon>Xylariomycetidae</taxon>
        <taxon>Xylariales</taxon>
        <taxon>Xylariaceae</taxon>
        <taxon>Rosellinia</taxon>
    </lineage>
</organism>
<feature type="compositionally biased region" description="Basic and acidic residues" evidence="1">
    <location>
        <begin position="860"/>
        <end position="872"/>
    </location>
</feature>